<accession>A0AAU9F4V1</accession>
<name>A0AAU9F4V1_9BACT</name>
<keyword evidence="1" id="KW-0732">Signal</keyword>
<proteinExistence type="predicted"/>
<feature type="chain" id="PRO_5043639193" description="DUF3298 domain-containing protein" evidence="1">
    <location>
        <begin position="23"/>
        <end position="246"/>
    </location>
</feature>
<protein>
    <recommendedName>
        <fullName evidence="4">DUF3298 domain-containing protein</fullName>
    </recommendedName>
</protein>
<reference evidence="3" key="1">
    <citation type="journal article" date="2023" name="Arch. Microbiol.">
        <title>Desulfoferula mesophilus gen. nov. sp. nov., a mesophilic sulfate-reducing bacterium isolated from a brackish lake sediment.</title>
        <authorList>
            <person name="Watanabe T."/>
            <person name="Yabe T."/>
            <person name="Tsuji J.M."/>
            <person name="Fukui M."/>
        </authorList>
    </citation>
    <scope>NUCLEOTIDE SEQUENCE [LARGE SCALE GENOMIC DNA]</scope>
    <source>
        <strain evidence="3">12FAK</strain>
    </source>
</reference>
<gene>
    <name evidence="2" type="ORF">FAK_34430</name>
</gene>
<dbReference type="KEGG" id="dmp:FAK_34430"/>
<evidence type="ECO:0000256" key="1">
    <source>
        <dbReference type="SAM" id="SignalP"/>
    </source>
</evidence>
<dbReference type="Proteomes" id="UP001366166">
    <property type="component" value="Chromosome"/>
</dbReference>
<evidence type="ECO:0000313" key="3">
    <source>
        <dbReference type="Proteomes" id="UP001366166"/>
    </source>
</evidence>
<evidence type="ECO:0000313" key="2">
    <source>
        <dbReference type="EMBL" id="BEQ16377.1"/>
    </source>
</evidence>
<evidence type="ECO:0008006" key="4">
    <source>
        <dbReference type="Google" id="ProtNLM"/>
    </source>
</evidence>
<sequence>MRRALAAAAWALILGLAAAAVAGGQTPPVRAVVLLAPAQLRNVQGGAPLVAPALEAWTCVRPEPGGFVAASLGPGGRAVTGRWLARLARPGWPELWLFEPEALPGPWWVPLAAVLGPEPPQVGAQGRVGLKALAWIPSEDAALVPGPAALHASRLARLQTANLPTGLKRRLASGRLEKGDNLWWAELAWGKPQRSFMVNYINDEQHYVYLTPAGPVLLRFVGGRLQEVPGSAARQGAKVANPSTHR</sequence>
<dbReference type="EMBL" id="AP028679">
    <property type="protein sequence ID" value="BEQ16377.1"/>
    <property type="molecule type" value="Genomic_DNA"/>
</dbReference>
<keyword evidence="3" id="KW-1185">Reference proteome</keyword>
<organism evidence="2 3">
    <name type="scientific">Desulfoferula mesophila</name>
    <dbReference type="NCBI Taxonomy" id="3058419"/>
    <lineage>
        <taxon>Bacteria</taxon>
        <taxon>Pseudomonadati</taxon>
        <taxon>Thermodesulfobacteriota</taxon>
        <taxon>Desulfarculia</taxon>
        <taxon>Desulfarculales</taxon>
        <taxon>Desulfarculaceae</taxon>
        <taxon>Desulfoferula</taxon>
    </lineage>
</organism>
<dbReference type="RefSeq" id="WP_338602117.1">
    <property type="nucleotide sequence ID" value="NZ_AP028679.1"/>
</dbReference>
<dbReference type="AlphaFoldDB" id="A0AAU9F4V1"/>
<feature type="signal peptide" evidence="1">
    <location>
        <begin position="1"/>
        <end position="22"/>
    </location>
</feature>